<feature type="region of interest" description="Disordered" evidence="1">
    <location>
        <begin position="773"/>
        <end position="792"/>
    </location>
</feature>
<evidence type="ECO:0000256" key="1">
    <source>
        <dbReference type="SAM" id="MobiDB-lite"/>
    </source>
</evidence>
<dbReference type="InterPro" id="IPR008991">
    <property type="entry name" value="Translation_prot_SH3-like_sf"/>
</dbReference>
<dbReference type="RefSeq" id="XP_041152532.1">
    <property type="nucleotide sequence ID" value="XM_041307888.1"/>
</dbReference>
<evidence type="ECO:0000313" key="3">
    <source>
        <dbReference type="EMBL" id="KAG1785047.1"/>
    </source>
</evidence>
<feature type="domain" description="KOW" evidence="2">
    <location>
        <begin position="393"/>
        <end position="420"/>
    </location>
</feature>
<name>A0A9P7A9S3_9AGAM</name>
<protein>
    <recommendedName>
        <fullName evidence="2">KOW domain-containing protein</fullName>
    </recommendedName>
</protein>
<comment type="caution">
    <text evidence="3">The sequence shown here is derived from an EMBL/GenBank/DDBJ whole genome shotgun (WGS) entry which is preliminary data.</text>
</comment>
<proteinExistence type="predicted"/>
<dbReference type="InterPro" id="IPR005825">
    <property type="entry name" value="Ribosomal_uL24_CS"/>
</dbReference>
<dbReference type="GO" id="GO:0006412">
    <property type="term" value="P:translation"/>
    <property type="evidence" value="ECO:0007669"/>
    <property type="project" value="InterPro"/>
</dbReference>
<feature type="domain" description="KOW" evidence="2">
    <location>
        <begin position="455"/>
        <end position="487"/>
    </location>
</feature>
<organism evidence="3 4">
    <name type="scientific">Suillus plorans</name>
    <dbReference type="NCBI Taxonomy" id="116603"/>
    <lineage>
        <taxon>Eukaryota</taxon>
        <taxon>Fungi</taxon>
        <taxon>Dikarya</taxon>
        <taxon>Basidiomycota</taxon>
        <taxon>Agaricomycotina</taxon>
        <taxon>Agaricomycetes</taxon>
        <taxon>Agaricomycetidae</taxon>
        <taxon>Boletales</taxon>
        <taxon>Suillineae</taxon>
        <taxon>Suillaceae</taxon>
        <taxon>Suillus</taxon>
    </lineage>
</organism>
<gene>
    <name evidence="3" type="ORF">HD556DRAFT_1451139</name>
</gene>
<feature type="domain" description="KOW" evidence="2">
    <location>
        <begin position="588"/>
        <end position="615"/>
    </location>
</feature>
<feature type="region of interest" description="Disordered" evidence="1">
    <location>
        <begin position="731"/>
        <end position="758"/>
    </location>
</feature>
<reference evidence="3" key="1">
    <citation type="journal article" date="2020" name="New Phytol.">
        <title>Comparative genomics reveals dynamic genome evolution in host specialist ectomycorrhizal fungi.</title>
        <authorList>
            <person name="Lofgren L.A."/>
            <person name="Nguyen N.H."/>
            <person name="Vilgalys R."/>
            <person name="Ruytinx J."/>
            <person name="Liao H.L."/>
            <person name="Branco S."/>
            <person name="Kuo A."/>
            <person name="LaButti K."/>
            <person name="Lipzen A."/>
            <person name="Andreopoulos W."/>
            <person name="Pangilinan J."/>
            <person name="Riley R."/>
            <person name="Hundley H."/>
            <person name="Na H."/>
            <person name="Barry K."/>
            <person name="Grigoriev I.V."/>
            <person name="Stajich J.E."/>
            <person name="Kennedy P.G."/>
        </authorList>
    </citation>
    <scope>NUCLEOTIDE SEQUENCE</scope>
    <source>
        <strain evidence="3">S12</strain>
    </source>
</reference>
<feature type="compositionally biased region" description="Acidic residues" evidence="1">
    <location>
        <begin position="34"/>
        <end position="53"/>
    </location>
</feature>
<evidence type="ECO:0000313" key="4">
    <source>
        <dbReference type="Proteomes" id="UP000719766"/>
    </source>
</evidence>
<dbReference type="GO" id="GO:0005840">
    <property type="term" value="C:ribosome"/>
    <property type="evidence" value="ECO:0007669"/>
    <property type="project" value="InterPro"/>
</dbReference>
<accession>A0A9P7A9S3</accession>
<dbReference type="InterPro" id="IPR005824">
    <property type="entry name" value="KOW"/>
</dbReference>
<dbReference type="PROSITE" id="PS01108">
    <property type="entry name" value="RIBOSOMAL_L24"/>
    <property type="match status" value="1"/>
</dbReference>
<dbReference type="SMART" id="SM00739">
    <property type="entry name" value="KOW"/>
    <property type="match status" value="3"/>
</dbReference>
<dbReference type="GeneID" id="64601652"/>
<sequence>MSKRPSSTQEHVRGPRKRSKISQEKSKAVSFVDLEAEVASEDEDDEEENEDVSDNIVDNESNDNAVHTSSPLKDVGAWDIFWEHLTTDMSFEDMLNKLRTYLGVRYREEDWKEVVDSLFSGDGNIDIALDNLVGIKARYIPVLSDRTSVSPLSSCPVNSFMKVVEDIDKRFGQGAVRPPHIILDDRECDDRQLIAPRKPGEWLVTVPASKTSFLAASIQAFGLQTYTHPTLPGHLYVTAPNSLIIQAAFPLSHADCLLWCTFISDDPTRPTTMALPGWYCMTHGAYNRDIAYGLSYDNSMKTVKLLVASRRLGNPRDIGKLRQERRLLEHPAGVDQYSYRGQTYIHGLMCVERHLMDVIRISLPTAQDIALHKESRCNPEFVSVTMHIYSAQHWIEGDEVRVISGTMAGTWGNILTVKIDDGTALVDLAYVPGSNSELINIDVPVSFPITDLQRRIRSGYHVRVLNTSAEKSEYKGKEGIVLEVVGDTLVVLDSDTKSEFVVSRNSVQTNIVNHGLSTSFSTIAQTSTALPDDLKLMRGKVIAVDAASNQLTFLVSGTLNTCLTVPVPWISVSPNLSALRFSPAHGYDVAAGDIIRVVRGAAWNLSGTVLDVDLSNNTLTFQGPFAKITIPITHATRTSSAVEHDPMKSFIGKQNTALSRTRYLSSRPLPRSKATTSMKPCHQISPIFTGLFHHHSWADSETGELINGGRLSAAQLKIFIQMLRQSYIQRPTRACTPPPSPPPSQSASVPHPDPWSLDPSDELFEEAPSIVPEYDPWRVNPDDEGEKHSDIPDSSPIQFLCSSRLSSLLARCQLVLRVLPAPSGTWYQNYYDRLVRTRVPDPFLLMSGPIAHGNVAVTYISRTRNTGQKEDEIPMCYISAEPPTGSGKRFVVICGDDMGTVYITKVAKRNEAIITMKEGKKFPRAHTCLLGDGTM</sequence>
<feature type="region of interest" description="Disordered" evidence="1">
    <location>
        <begin position="1"/>
        <end position="69"/>
    </location>
</feature>
<dbReference type="EMBL" id="JABBWE010000121">
    <property type="protein sequence ID" value="KAG1785047.1"/>
    <property type="molecule type" value="Genomic_DNA"/>
</dbReference>
<dbReference type="GO" id="GO:0003735">
    <property type="term" value="F:structural constituent of ribosome"/>
    <property type="evidence" value="ECO:0007669"/>
    <property type="project" value="InterPro"/>
</dbReference>
<evidence type="ECO:0000259" key="2">
    <source>
        <dbReference type="SMART" id="SM00739"/>
    </source>
</evidence>
<dbReference type="OrthoDB" id="2685517at2759"/>
<dbReference type="Proteomes" id="UP000719766">
    <property type="component" value="Unassembled WGS sequence"/>
</dbReference>
<dbReference type="AlphaFoldDB" id="A0A9P7A9S3"/>
<keyword evidence="4" id="KW-1185">Reference proteome</keyword>
<dbReference type="SUPFAM" id="SSF50104">
    <property type="entry name" value="Translation proteins SH3-like domain"/>
    <property type="match status" value="1"/>
</dbReference>